<dbReference type="SMART" id="SM00028">
    <property type="entry name" value="TPR"/>
    <property type="match status" value="6"/>
</dbReference>
<dbReference type="Pfam" id="PF13181">
    <property type="entry name" value="TPR_8"/>
    <property type="match status" value="1"/>
</dbReference>
<dbReference type="Proteomes" id="UP000053825">
    <property type="component" value="Unassembled WGS sequence"/>
</dbReference>
<dbReference type="GO" id="GO:0061723">
    <property type="term" value="P:glycophagy"/>
    <property type="evidence" value="ECO:0007669"/>
    <property type="project" value="TreeGrafter"/>
</dbReference>
<gene>
    <name evidence="12" type="ORF">WH47_06229</name>
</gene>
<dbReference type="PROSITE" id="PS50005">
    <property type="entry name" value="TPR"/>
    <property type="match status" value="1"/>
</dbReference>
<dbReference type="PANTHER" id="PTHR12866:SF2">
    <property type="entry name" value="UBIQUITIN-LIKE-CONJUGATING ENZYME ATG3"/>
    <property type="match status" value="1"/>
</dbReference>
<dbReference type="PANTHER" id="PTHR12866">
    <property type="entry name" value="UBIQUITIN-LIKE-CONJUGATING ENZYME ATG3"/>
    <property type="match status" value="1"/>
</dbReference>
<dbReference type="Pfam" id="PF14559">
    <property type="entry name" value="TPR_19"/>
    <property type="match status" value="1"/>
</dbReference>
<evidence type="ECO:0000256" key="3">
    <source>
        <dbReference type="ARBA" id="ARBA00017573"/>
    </source>
</evidence>
<feature type="compositionally biased region" description="Acidic residues" evidence="11">
    <location>
        <begin position="122"/>
        <end position="135"/>
    </location>
</feature>
<comment type="subcellular location">
    <subcellularLocation>
        <location evidence="1">Cytoplasm</location>
    </subcellularLocation>
</comment>
<keyword evidence="4" id="KW-0813">Transport</keyword>
<dbReference type="Gene3D" id="1.25.40.10">
    <property type="entry name" value="Tetratricopeptide repeat domain"/>
    <property type="match status" value="4"/>
</dbReference>
<dbReference type="OrthoDB" id="308440at2759"/>
<accession>A0A0L7RK33</accession>
<evidence type="ECO:0000256" key="8">
    <source>
        <dbReference type="ARBA" id="ARBA00023006"/>
    </source>
</evidence>
<keyword evidence="5" id="KW-0963">Cytoplasm</keyword>
<keyword evidence="6" id="KW-0833">Ubl conjugation pathway</keyword>
<dbReference type="GO" id="GO:0044804">
    <property type="term" value="P:nucleophagy"/>
    <property type="evidence" value="ECO:0007669"/>
    <property type="project" value="TreeGrafter"/>
</dbReference>
<evidence type="ECO:0000256" key="11">
    <source>
        <dbReference type="SAM" id="MobiDB-lite"/>
    </source>
</evidence>
<feature type="region of interest" description="Disordered" evidence="11">
    <location>
        <begin position="109"/>
        <end position="135"/>
    </location>
</feature>
<protein>
    <recommendedName>
        <fullName evidence="3">Ubiquitin-like-conjugating enzyme ATG3</fullName>
    </recommendedName>
    <alternativeName>
        <fullName evidence="9">Autophagy-related protein 3</fullName>
    </alternativeName>
</protein>
<dbReference type="InterPro" id="IPR011990">
    <property type="entry name" value="TPR-like_helical_dom_sf"/>
</dbReference>
<dbReference type="GO" id="GO:0000045">
    <property type="term" value="P:autophagosome assembly"/>
    <property type="evidence" value="ECO:0007669"/>
    <property type="project" value="TreeGrafter"/>
</dbReference>
<keyword evidence="7" id="KW-0653">Protein transport</keyword>
<evidence type="ECO:0000313" key="13">
    <source>
        <dbReference type="Proteomes" id="UP000053825"/>
    </source>
</evidence>
<proteinExistence type="inferred from homology"/>
<evidence type="ECO:0000256" key="1">
    <source>
        <dbReference type="ARBA" id="ARBA00004496"/>
    </source>
</evidence>
<evidence type="ECO:0000256" key="5">
    <source>
        <dbReference type="ARBA" id="ARBA00022490"/>
    </source>
</evidence>
<sequence>LLKESKFRETGVLTPEEFVAAGDHLVHHCPTWQWATGDEDRVKSYLPKNKQYLLTRNVPCTRRCKQIEYIKEQECIIEADDPEGGWVDTHHYDTSLDGIEERVTEMTLEETQLSQSISTEENNGDDNDDDDDDNEDAADMEAFEVSGMLDEQDKVFLHIIYQIKLNSNNRKPLTVEEMYEDVSQDHAKKTVTMEVHPHIPGPLMASVHPCRHAEVMKKIIETVMEGGRELGANLVLSLSEHNSDLLPIHGKFHIYVYYADAHFYLGKYKRAEALYKKSLQFRKCLLKSKGATKPLEGQKDLPTDVDIKFQIHLCLIKLKNSQEALQVLQSIPGKQRTPKVNMALAKMFQEQGMERSAITTYKEVLRECPLALEAAEGLLSLGVKGIEVNSLIVSCASNLSNLDWLNTWIKAHAHIHNREYTHAVSTLRSLDNVNLLRDNFNLLTTMGECYYYAGDDKNALLCLRRARIIEPDVMKGVDVYAAVLYKTHHIKELERLIPIITASNECTGEIYVAMAYSLYVARKLGRANTLTAQALNINPNDIEATILRGNILIEQKKYQDALFFFRHAVQLKPYRYEPHKGLVDCLVGMHRLREALNIASGSCKQLGHTARVLTLYASVLMKDPVSVGKAKNLLEKALLQDEVYLHAVYLLAEIYEQEMNLEAAIALLERQVEIQPTCKLHQMLGDLWARVHNEEKALDHYAIALK</sequence>
<evidence type="ECO:0000256" key="10">
    <source>
        <dbReference type="PROSITE-ProRule" id="PRU00339"/>
    </source>
</evidence>
<evidence type="ECO:0000256" key="2">
    <source>
        <dbReference type="ARBA" id="ARBA00007683"/>
    </source>
</evidence>
<reference evidence="12 13" key="1">
    <citation type="submission" date="2015-07" db="EMBL/GenBank/DDBJ databases">
        <title>The genome of Habropoda laboriosa.</title>
        <authorList>
            <person name="Pan H."/>
            <person name="Kapheim K."/>
        </authorList>
    </citation>
    <scope>NUCLEOTIDE SEQUENCE [LARGE SCALE GENOMIC DNA]</scope>
    <source>
        <strain evidence="12">0110345459</strain>
    </source>
</reference>
<evidence type="ECO:0000256" key="7">
    <source>
        <dbReference type="ARBA" id="ARBA00022927"/>
    </source>
</evidence>
<dbReference type="InterPro" id="IPR007135">
    <property type="entry name" value="Atg3/Atg10"/>
</dbReference>
<dbReference type="GO" id="GO:0019776">
    <property type="term" value="F:Atg8-family ligase activity"/>
    <property type="evidence" value="ECO:0007669"/>
    <property type="project" value="TreeGrafter"/>
</dbReference>
<dbReference type="GO" id="GO:0005829">
    <property type="term" value="C:cytosol"/>
    <property type="evidence" value="ECO:0007669"/>
    <property type="project" value="TreeGrafter"/>
</dbReference>
<dbReference type="SUPFAM" id="SSF81901">
    <property type="entry name" value="HCP-like"/>
    <property type="match status" value="1"/>
</dbReference>
<dbReference type="AlphaFoldDB" id="A0A0L7RK33"/>
<dbReference type="GO" id="GO:0000422">
    <property type="term" value="P:autophagy of mitochondrion"/>
    <property type="evidence" value="ECO:0007669"/>
    <property type="project" value="TreeGrafter"/>
</dbReference>
<dbReference type="EMBL" id="KQ414578">
    <property type="protein sequence ID" value="KOC71168.1"/>
    <property type="molecule type" value="Genomic_DNA"/>
</dbReference>
<evidence type="ECO:0000313" key="12">
    <source>
        <dbReference type="EMBL" id="KOC71168.1"/>
    </source>
</evidence>
<dbReference type="STRING" id="597456.A0A0L7RK33"/>
<evidence type="ECO:0000256" key="6">
    <source>
        <dbReference type="ARBA" id="ARBA00022786"/>
    </source>
</evidence>
<keyword evidence="10" id="KW-0802">TPR repeat</keyword>
<dbReference type="GO" id="GO:0015031">
    <property type="term" value="P:protein transport"/>
    <property type="evidence" value="ECO:0007669"/>
    <property type="project" value="UniProtKB-KW"/>
</dbReference>
<keyword evidence="13" id="KW-1185">Reference proteome</keyword>
<feature type="compositionally biased region" description="Polar residues" evidence="11">
    <location>
        <begin position="109"/>
        <end position="119"/>
    </location>
</feature>
<name>A0A0L7RK33_9HYME</name>
<organism evidence="12 13">
    <name type="scientific">Habropoda laboriosa</name>
    <dbReference type="NCBI Taxonomy" id="597456"/>
    <lineage>
        <taxon>Eukaryota</taxon>
        <taxon>Metazoa</taxon>
        <taxon>Ecdysozoa</taxon>
        <taxon>Arthropoda</taxon>
        <taxon>Hexapoda</taxon>
        <taxon>Insecta</taxon>
        <taxon>Pterygota</taxon>
        <taxon>Neoptera</taxon>
        <taxon>Endopterygota</taxon>
        <taxon>Hymenoptera</taxon>
        <taxon>Apocrita</taxon>
        <taxon>Aculeata</taxon>
        <taxon>Apoidea</taxon>
        <taxon>Anthophila</taxon>
        <taxon>Apidae</taxon>
        <taxon>Habropoda</taxon>
    </lineage>
</organism>
<dbReference type="GO" id="GO:0000407">
    <property type="term" value="C:phagophore assembly site"/>
    <property type="evidence" value="ECO:0007669"/>
    <property type="project" value="TreeGrafter"/>
</dbReference>
<evidence type="ECO:0000256" key="9">
    <source>
        <dbReference type="ARBA" id="ARBA00034553"/>
    </source>
</evidence>
<dbReference type="Pfam" id="PF03987">
    <property type="entry name" value="Autophagy_act_C"/>
    <property type="match status" value="1"/>
</dbReference>
<feature type="non-terminal residue" evidence="12">
    <location>
        <position position="1"/>
    </location>
</feature>
<feature type="repeat" description="TPR" evidence="10">
    <location>
        <begin position="542"/>
        <end position="575"/>
    </location>
</feature>
<dbReference type="InterPro" id="IPR019734">
    <property type="entry name" value="TPR_rpt"/>
</dbReference>
<keyword evidence="8" id="KW-0072">Autophagy</keyword>
<dbReference type="SUPFAM" id="SSF48452">
    <property type="entry name" value="TPR-like"/>
    <property type="match status" value="1"/>
</dbReference>
<evidence type="ECO:0000256" key="4">
    <source>
        <dbReference type="ARBA" id="ARBA00022448"/>
    </source>
</evidence>
<comment type="similarity">
    <text evidence="2">Belongs to the ATG3 family.</text>
</comment>